<comment type="subcellular location">
    <subcellularLocation>
        <location evidence="9">Cytoplasm</location>
    </subcellularLocation>
</comment>
<protein>
    <recommendedName>
        <fullName evidence="3 9">Phosphoenolpyruvate-protein phosphotransferase</fullName>
        <ecNumber evidence="9">2.7.3.9</ecNumber>
    </recommendedName>
    <alternativeName>
        <fullName evidence="8 9">Phosphotransferase system, enzyme I</fullName>
    </alternativeName>
</protein>
<dbReference type="PIRSF" id="PIRSF000732">
    <property type="entry name" value="PTS_enzyme_I"/>
    <property type="match status" value="1"/>
</dbReference>
<reference evidence="13 14" key="1">
    <citation type="submission" date="2020-10" db="EMBL/GenBank/DDBJ databases">
        <title>Draft genome and description of Brachybacterium epidermidis sp nov.</title>
        <authorList>
            <person name="Boxberger M."/>
            <person name="La Scola B."/>
        </authorList>
    </citation>
    <scope>NUCLEOTIDE SEQUENCE [LARGE SCALE GENOMIC DNA]</scope>
    <source>
        <strain evidence="13 14">Marseille-Q2903</strain>
    </source>
</reference>
<dbReference type="SUPFAM" id="SSF51621">
    <property type="entry name" value="Phosphoenolpyruvate/pyruvate domain"/>
    <property type="match status" value="1"/>
</dbReference>
<keyword evidence="14" id="KW-1185">Reference proteome</keyword>
<dbReference type="InterPro" id="IPR000121">
    <property type="entry name" value="PEP_util_C"/>
</dbReference>
<comment type="caution">
    <text evidence="13">The sequence shown here is derived from an EMBL/GenBank/DDBJ whole genome shotgun (WGS) entry which is preliminary data.</text>
</comment>
<dbReference type="Gene3D" id="1.10.274.10">
    <property type="entry name" value="PtsI, HPr-binding domain"/>
    <property type="match status" value="1"/>
</dbReference>
<keyword evidence="9" id="KW-0762">Sugar transport</keyword>
<keyword evidence="7 9" id="KW-0460">Magnesium</keyword>
<keyword evidence="6 9" id="KW-0418">Kinase</keyword>
<evidence type="ECO:0000256" key="6">
    <source>
        <dbReference type="ARBA" id="ARBA00022777"/>
    </source>
</evidence>
<accession>A0ABR9W5E1</accession>
<dbReference type="InterPro" id="IPR036637">
    <property type="entry name" value="Phosphohistidine_dom_sf"/>
</dbReference>
<gene>
    <name evidence="13" type="ORF">IOE58_13675</name>
</gene>
<dbReference type="PANTHER" id="PTHR46244">
    <property type="entry name" value="PHOSPHOENOLPYRUVATE-PROTEIN PHOSPHOTRANSFERASE"/>
    <property type="match status" value="1"/>
</dbReference>
<dbReference type="SUPFAM" id="SSF52009">
    <property type="entry name" value="Phosphohistidine domain"/>
    <property type="match status" value="1"/>
</dbReference>
<evidence type="ECO:0000256" key="8">
    <source>
        <dbReference type="ARBA" id="ARBA00033235"/>
    </source>
</evidence>
<dbReference type="Gene3D" id="3.50.30.10">
    <property type="entry name" value="Phosphohistidine domain"/>
    <property type="match status" value="1"/>
</dbReference>
<comment type="cofactor">
    <cofactor evidence="1 9">
        <name>Mg(2+)</name>
        <dbReference type="ChEBI" id="CHEBI:18420"/>
    </cofactor>
</comment>
<evidence type="ECO:0000256" key="1">
    <source>
        <dbReference type="ARBA" id="ARBA00001946"/>
    </source>
</evidence>
<keyword evidence="9" id="KW-0598">Phosphotransferase system</keyword>
<dbReference type="InterPro" id="IPR040442">
    <property type="entry name" value="Pyrv_kinase-like_dom_sf"/>
</dbReference>
<dbReference type="Gene3D" id="3.20.20.60">
    <property type="entry name" value="Phosphoenolpyruvate-binding domains"/>
    <property type="match status" value="1"/>
</dbReference>
<evidence type="ECO:0000313" key="13">
    <source>
        <dbReference type="EMBL" id="MBE9405175.1"/>
    </source>
</evidence>
<comment type="similarity">
    <text evidence="2 9">Belongs to the PEP-utilizing enzyme family.</text>
</comment>
<feature type="domain" description="Phosphotransferase system enzyme I N-terminal" evidence="12">
    <location>
        <begin position="5"/>
        <end position="125"/>
    </location>
</feature>
<dbReference type="InterPro" id="IPR036618">
    <property type="entry name" value="PtsI_HPr-bd_sf"/>
</dbReference>
<dbReference type="Pfam" id="PF05524">
    <property type="entry name" value="PEP-utilisers_N"/>
    <property type="match status" value="1"/>
</dbReference>
<feature type="domain" description="PEP-utilising enzyme C-terminal" evidence="11">
    <location>
        <begin position="255"/>
        <end position="535"/>
    </location>
</feature>
<proteinExistence type="inferred from homology"/>
<dbReference type="PANTHER" id="PTHR46244:SF3">
    <property type="entry name" value="PHOSPHOENOLPYRUVATE-PROTEIN PHOSPHOTRANSFERASE"/>
    <property type="match status" value="1"/>
</dbReference>
<dbReference type="InterPro" id="IPR050499">
    <property type="entry name" value="PEP-utilizing_PTS_enzyme"/>
</dbReference>
<dbReference type="InterPro" id="IPR015813">
    <property type="entry name" value="Pyrv/PenolPyrv_kinase-like_dom"/>
</dbReference>
<evidence type="ECO:0000256" key="7">
    <source>
        <dbReference type="ARBA" id="ARBA00022842"/>
    </source>
</evidence>
<evidence type="ECO:0000259" key="10">
    <source>
        <dbReference type="Pfam" id="PF00391"/>
    </source>
</evidence>
<evidence type="ECO:0000259" key="12">
    <source>
        <dbReference type="Pfam" id="PF05524"/>
    </source>
</evidence>
<evidence type="ECO:0000256" key="9">
    <source>
        <dbReference type="PIRNR" id="PIRNR000732"/>
    </source>
</evidence>
<organism evidence="13 14">
    <name type="scientific">Brachybacterium epidermidis</name>
    <dbReference type="NCBI Taxonomy" id="2781983"/>
    <lineage>
        <taxon>Bacteria</taxon>
        <taxon>Bacillati</taxon>
        <taxon>Actinomycetota</taxon>
        <taxon>Actinomycetes</taxon>
        <taxon>Micrococcales</taxon>
        <taxon>Dermabacteraceae</taxon>
        <taxon>Brachybacterium</taxon>
    </lineage>
</organism>
<keyword evidence="5 9" id="KW-0479">Metal-binding</keyword>
<keyword evidence="4 9" id="KW-0808">Transferase</keyword>
<keyword evidence="9" id="KW-0963">Cytoplasm</keyword>
<dbReference type="Proteomes" id="UP000644727">
    <property type="component" value="Unassembled WGS sequence"/>
</dbReference>
<name>A0ABR9W5E1_9MICO</name>
<dbReference type="RefSeq" id="WP_193866906.1">
    <property type="nucleotide sequence ID" value="NZ_JADEYR010000023.1"/>
</dbReference>
<dbReference type="EC" id="2.7.3.9" evidence="9"/>
<dbReference type="InterPro" id="IPR008731">
    <property type="entry name" value="PTS_EIN"/>
</dbReference>
<comment type="function">
    <text evidence="9">General (non sugar-specific) component of the phosphoenolpyruvate-dependent sugar phosphotransferase system (sugar PTS). This major carbohydrate active-transport system catalyzes the phosphorylation of incoming sugar substrates concomitantly with their translocation across the cell membrane. Enzyme I transfers the phosphoryl group from phosphoenolpyruvate (PEP) to the phosphoryl carrier protein (HPr).</text>
</comment>
<evidence type="ECO:0000256" key="2">
    <source>
        <dbReference type="ARBA" id="ARBA00007837"/>
    </source>
</evidence>
<dbReference type="EMBL" id="JADEYR010000023">
    <property type="protein sequence ID" value="MBE9405175.1"/>
    <property type="molecule type" value="Genomic_DNA"/>
</dbReference>
<sequence>MPQVTGVAVSPGRVVGTIRAMAPPVAEPSAWERIPRSSDAVTESERIPAAAASAARALARRAERATGEARTLLEVTAQMAVDPSLIQAAQELVITGRLSAARAVWEAGDQVARMLEELGGDMAQRAADVRDVRGRIVAELRGEQPPGIPEVEEPFILTAVDLAPADTATLDPDRVLALVTSDGGPQSHTAILARHLGLPAVVAARGIHAFPDGTEVFVDAGAGTITDEVIEDHRRRAAAWAGLQNHPLVHGGGGASLADGTAVQLLANIGGAQDALVAEAAHADGVGLFRTEFLFLDRESAPGVQEQAEASGAVFSRFPGRKVVVRTLDAGADKPLPFLVAGPEPNPALGVRAYRTSWERPSVLTDQLDAIAVAAAAAQAEVWVMAPMISTVEDTEDFVALCRARGLGPAGIMVETPSAAITADRHLAACDFASIGTNDLTQYTMAADRQLGALAHLNTPWQPAVLALVRSTCEGARRVGEGPTVDSAVADKPVGVCGEAAGDPALAVVLGGLGVSSLSMAPRSLPLVAAVLASVTMEQAKELAARALAARTAAECRDAVRAGLPILGDLGI</sequence>
<dbReference type="SUPFAM" id="SSF47831">
    <property type="entry name" value="Enzyme I of the PEP:sugar phosphotransferase system HPr-binding (sub)domain"/>
    <property type="match status" value="1"/>
</dbReference>
<dbReference type="InterPro" id="IPR024692">
    <property type="entry name" value="PTS_EI"/>
</dbReference>
<comment type="catalytic activity">
    <reaction evidence="9">
        <text>L-histidyl-[protein] + phosphoenolpyruvate = N(pros)-phospho-L-histidyl-[protein] + pyruvate</text>
        <dbReference type="Rhea" id="RHEA:23880"/>
        <dbReference type="Rhea" id="RHEA-COMP:9745"/>
        <dbReference type="Rhea" id="RHEA-COMP:9746"/>
        <dbReference type="ChEBI" id="CHEBI:15361"/>
        <dbReference type="ChEBI" id="CHEBI:29979"/>
        <dbReference type="ChEBI" id="CHEBI:58702"/>
        <dbReference type="ChEBI" id="CHEBI:64837"/>
        <dbReference type="EC" id="2.7.3.9"/>
    </reaction>
</comment>
<evidence type="ECO:0000313" key="14">
    <source>
        <dbReference type="Proteomes" id="UP000644727"/>
    </source>
</evidence>
<evidence type="ECO:0000259" key="11">
    <source>
        <dbReference type="Pfam" id="PF02896"/>
    </source>
</evidence>
<evidence type="ECO:0000256" key="4">
    <source>
        <dbReference type="ARBA" id="ARBA00022679"/>
    </source>
</evidence>
<dbReference type="Pfam" id="PF00391">
    <property type="entry name" value="PEP-utilizers"/>
    <property type="match status" value="1"/>
</dbReference>
<evidence type="ECO:0000256" key="3">
    <source>
        <dbReference type="ARBA" id="ARBA00016544"/>
    </source>
</evidence>
<dbReference type="Pfam" id="PF02896">
    <property type="entry name" value="PEP-utilizers_C"/>
    <property type="match status" value="1"/>
</dbReference>
<dbReference type="InterPro" id="IPR008279">
    <property type="entry name" value="PEP-util_enz_mobile_dom"/>
</dbReference>
<feature type="domain" description="PEP-utilising enzyme mobile" evidence="10">
    <location>
        <begin position="152"/>
        <end position="223"/>
    </location>
</feature>
<dbReference type="PRINTS" id="PR01736">
    <property type="entry name" value="PHPHTRNFRASE"/>
</dbReference>
<evidence type="ECO:0000256" key="5">
    <source>
        <dbReference type="ARBA" id="ARBA00022723"/>
    </source>
</evidence>
<keyword evidence="9" id="KW-0813">Transport</keyword>